<dbReference type="AlphaFoldDB" id="A0A7Z1B153"/>
<accession>A0A7Z1B153</accession>
<sequence length="569" mass="64527">MTIQDDRQPMPGLDYLIIGAGVCGLYQLHQLLQLGVSVRVVDANAGLGGTWYNNRYPGCRFDSESYTYQYSFSRELLDEWDWKERFAPQPETLSYLEHVADRFDLHPHISLDTRVERAEWVEDGAHWLVTMADGEQVRTRFVLCAMGLLSVPTYPRFPGRGTFGGVETHTFDWPADLDITGKRVAVIGTGASGVQVITDVADKVEHLTVLQRDANWCAPLGNEPITPEEMARLRASYDEIFAWCRETPAGFVHRPDRTLSTDVTREERLRHWNDLYDNGHGAALYMGNYRDTMMEAGPNRELSEFVADRIRQRVADPEVAELLIPKDHGFGNKRVAGESGFYEVFNQDNVELVDLMATPVREVTGNGLRLDLGDGEVRDLDVDVIVYATGFDAVTGPFDRIDFRGVDGVRLREQWKDGPETCVGVQATNFPNLFMLVGPQSGSASANFPRGIEDVVNWMTETVRHIQANDIVRVECRREAEIAWVDHVRDINSRLLLAHSKSWFNGHNMNLDRDDNPRVMVYLGGAPRYRRRLQEEIDGGYPSFELRAAREPMVSLRPNRVLTDHDPLE</sequence>
<keyword evidence="2" id="KW-0274">FAD</keyword>
<keyword evidence="3" id="KW-0521">NADP</keyword>
<dbReference type="GO" id="GO:0016709">
    <property type="term" value="F:oxidoreductase activity, acting on paired donors, with incorporation or reduction of molecular oxygen, NAD(P)H as one donor, and incorporation of one atom of oxygen"/>
    <property type="evidence" value="ECO:0007669"/>
    <property type="project" value="UniProtKB-ARBA"/>
</dbReference>
<organism evidence="5 6">
    <name type="scientific">Actinophytocola xinjiangensis</name>
    <dbReference type="NCBI Taxonomy" id="485602"/>
    <lineage>
        <taxon>Bacteria</taxon>
        <taxon>Bacillati</taxon>
        <taxon>Actinomycetota</taxon>
        <taxon>Actinomycetes</taxon>
        <taxon>Pseudonocardiales</taxon>
        <taxon>Pseudonocardiaceae</taxon>
    </lineage>
</organism>
<dbReference type="RefSeq" id="WP_075131237.1">
    <property type="nucleotide sequence ID" value="NZ_MSIF01000001.1"/>
</dbReference>
<dbReference type="PANTHER" id="PTHR43098:SF5">
    <property type="entry name" value="DUAL-FUNCTIONAL MONOOXYGENASE_METHYLTRANSFERASE PSOF"/>
    <property type="match status" value="1"/>
</dbReference>
<comment type="caution">
    <text evidence="5">The sequence shown here is derived from an EMBL/GenBank/DDBJ whole genome shotgun (WGS) entry which is preliminary data.</text>
</comment>
<evidence type="ECO:0008006" key="7">
    <source>
        <dbReference type="Google" id="ProtNLM"/>
    </source>
</evidence>
<evidence type="ECO:0000256" key="3">
    <source>
        <dbReference type="ARBA" id="ARBA00022857"/>
    </source>
</evidence>
<evidence type="ECO:0000313" key="5">
    <source>
        <dbReference type="EMBL" id="OLF14290.1"/>
    </source>
</evidence>
<reference evidence="5 6" key="1">
    <citation type="submission" date="2016-12" db="EMBL/GenBank/DDBJ databases">
        <title>The draft genome sequence of Actinophytocola xinjiangensis.</title>
        <authorList>
            <person name="Wang W."/>
            <person name="Yuan L."/>
        </authorList>
    </citation>
    <scope>NUCLEOTIDE SEQUENCE [LARGE SCALE GENOMIC DNA]</scope>
    <source>
        <strain evidence="5 6">CGMCC 4.4663</strain>
    </source>
</reference>
<evidence type="ECO:0000313" key="6">
    <source>
        <dbReference type="Proteomes" id="UP000185696"/>
    </source>
</evidence>
<keyword evidence="4" id="KW-0560">Oxidoreductase</keyword>
<dbReference type="Proteomes" id="UP000185696">
    <property type="component" value="Unassembled WGS sequence"/>
</dbReference>
<dbReference type="Pfam" id="PF13738">
    <property type="entry name" value="Pyr_redox_3"/>
    <property type="match status" value="1"/>
</dbReference>
<dbReference type="OrthoDB" id="5168853at2"/>
<keyword evidence="1" id="KW-0285">Flavoprotein</keyword>
<dbReference type="EMBL" id="MSIF01000001">
    <property type="protein sequence ID" value="OLF14290.1"/>
    <property type="molecule type" value="Genomic_DNA"/>
</dbReference>
<evidence type="ECO:0000256" key="2">
    <source>
        <dbReference type="ARBA" id="ARBA00022827"/>
    </source>
</evidence>
<evidence type="ECO:0000256" key="4">
    <source>
        <dbReference type="ARBA" id="ARBA00023002"/>
    </source>
</evidence>
<protein>
    <recommendedName>
        <fullName evidence="7">Cyclohexanone monooxygenase</fullName>
    </recommendedName>
</protein>
<proteinExistence type="predicted"/>
<name>A0A7Z1B153_9PSEU</name>
<dbReference type="InterPro" id="IPR036188">
    <property type="entry name" value="FAD/NAD-bd_sf"/>
</dbReference>
<keyword evidence="6" id="KW-1185">Reference proteome</keyword>
<evidence type="ECO:0000256" key="1">
    <source>
        <dbReference type="ARBA" id="ARBA00022630"/>
    </source>
</evidence>
<dbReference type="SUPFAM" id="SSF51905">
    <property type="entry name" value="FAD/NAD(P)-binding domain"/>
    <property type="match status" value="2"/>
</dbReference>
<gene>
    <name evidence="5" type="ORF">BLA60_03910</name>
</gene>
<dbReference type="PANTHER" id="PTHR43098">
    <property type="entry name" value="L-ORNITHINE N(5)-MONOOXYGENASE-RELATED"/>
    <property type="match status" value="1"/>
</dbReference>
<dbReference type="InterPro" id="IPR050775">
    <property type="entry name" value="FAD-binding_Monooxygenases"/>
</dbReference>
<dbReference type="Gene3D" id="3.50.50.60">
    <property type="entry name" value="FAD/NAD(P)-binding domain"/>
    <property type="match status" value="2"/>
</dbReference>